<dbReference type="Gene3D" id="3.40.50.620">
    <property type="entry name" value="HUPs"/>
    <property type="match status" value="1"/>
</dbReference>
<feature type="binding site" evidence="17">
    <location>
        <position position="55"/>
    </location>
    <ligand>
        <name>beta-alanine</name>
        <dbReference type="ChEBI" id="CHEBI:57966"/>
    </ligand>
</feature>
<dbReference type="GO" id="GO:0015940">
    <property type="term" value="P:pantothenate biosynthetic process"/>
    <property type="evidence" value="ECO:0007669"/>
    <property type="project" value="UniProtKB-UniRule"/>
</dbReference>
<feature type="binding site" evidence="17">
    <location>
        <begin position="24"/>
        <end position="31"/>
    </location>
    <ligand>
        <name>ATP</name>
        <dbReference type="ChEBI" id="CHEBI:30616"/>
    </ligand>
</feature>
<keyword evidence="11 17" id="KW-0067">ATP-binding</keyword>
<evidence type="ECO:0000256" key="2">
    <source>
        <dbReference type="ARBA" id="ARBA00004990"/>
    </source>
</evidence>
<feature type="active site" description="Proton donor" evidence="17">
    <location>
        <position position="31"/>
    </location>
</feature>
<evidence type="ECO:0000256" key="3">
    <source>
        <dbReference type="ARBA" id="ARBA00009256"/>
    </source>
</evidence>
<dbReference type="InterPro" id="IPR011994">
    <property type="entry name" value="Cytidylate_kinase_dom"/>
</dbReference>
<feature type="domain" description="Cytidylate kinase" evidence="18">
    <location>
        <begin position="282"/>
        <end position="496"/>
    </location>
</feature>
<dbReference type="SUPFAM" id="SSF52374">
    <property type="entry name" value="Nucleotidylyl transferase"/>
    <property type="match status" value="1"/>
</dbReference>
<dbReference type="GO" id="GO:0006220">
    <property type="term" value="P:pyrimidine nucleotide metabolic process"/>
    <property type="evidence" value="ECO:0007669"/>
    <property type="project" value="UniProtKB-UniRule"/>
</dbReference>
<dbReference type="CDD" id="cd00560">
    <property type="entry name" value="PanC"/>
    <property type="match status" value="1"/>
</dbReference>
<evidence type="ECO:0000256" key="1">
    <source>
        <dbReference type="ARBA" id="ARBA00004496"/>
    </source>
</evidence>
<proteinExistence type="inferred from homology"/>
<dbReference type="InterPro" id="IPR004821">
    <property type="entry name" value="Cyt_trans-like"/>
</dbReference>
<comment type="caution">
    <text evidence="19">The sequence shown here is derived from an EMBL/GenBank/DDBJ whole genome shotgun (WGS) entry which is preliminary data.</text>
</comment>
<dbReference type="NCBIfam" id="TIGR00017">
    <property type="entry name" value="cmk"/>
    <property type="match status" value="1"/>
</dbReference>
<dbReference type="GO" id="GO:0005524">
    <property type="term" value="F:ATP binding"/>
    <property type="evidence" value="ECO:0007669"/>
    <property type="project" value="UniProtKB-UniRule"/>
</dbReference>
<feature type="binding site" evidence="17">
    <location>
        <position position="148"/>
    </location>
    <ligand>
        <name>(R)-pantoate</name>
        <dbReference type="ChEBI" id="CHEBI:15980"/>
    </ligand>
</feature>
<evidence type="ECO:0000256" key="12">
    <source>
        <dbReference type="ARBA" id="ARBA00023268"/>
    </source>
</evidence>
<comment type="similarity">
    <text evidence="3">Belongs to the pantothenate synthetase family.</text>
</comment>
<dbReference type="NCBIfam" id="TIGR00018">
    <property type="entry name" value="panC"/>
    <property type="match status" value="1"/>
</dbReference>
<dbReference type="InterPro" id="IPR042176">
    <property type="entry name" value="Pantoate_ligase_C"/>
</dbReference>
<dbReference type="Pfam" id="PF02569">
    <property type="entry name" value="Pantoate_ligase"/>
    <property type="match status" value="1"/>
</dbReference>
<evidence type="ECO:0000259" key="18">
    <source>
        <dbReference type="Pfam" id="PF02224"/>
    </source>
</evidence>
<comment type="subcellular location">
    <subcellularLocation>
        <location evidence="1 17">Cytoplasm</location>
    </subcellularLocation>
</comment>
<dbReference type="InterPro" id="IPR003721">
    <property type="entry name" value="Pantoate_ligase"/>
</dbReference>
<feature type="binding site" evidence="17">
    <location>
        <begin position="142"/>
        <end position="145"/>
    </location>
    <ligand>
        <name>ATP</name>
        <dbReference type="ChEBI" id="CHEBI:30616"/>
    </ligand>
</feature>
<dbReference type="SUPFAM" id="SSF52540">
    <property type="entry name" value="P-loop containing nucleoside triphosphate hydrolases"/>
    <property type="match status" value="1"/>
</dbReference>
<evidence type="ECO:0000256" key="17">
    <source>
        <dbReference type="HAMAP-Rule" id="MF_01349"/>
    </source>
</evidence>
<dbReference type="NCBIfam" id="NF010004">
    <property type="entry name" value="PRK13477.1"/>
    <property type="match status" value="1"/>
</dbReference>
<dbReference type="GO" id="GO:0016301">
    <property type="term" value="F:kinase activity"/>
    <property type="evidence" value="ECO:0007669"/>
    <property type="project" value="UniProtKB-KW"/>
</dbReference>
<evidence type="ECO:0000256" key="6">
    <source>
        <dbReference type="ARBA" id="ARBA00022598"/>
    </source>
</evidence>
<comment type="catalytic activity">
    <reaction evidence="13 17">
        <text>dCMP + ATP = dCDP + ADP</text>
        <dbReference type="Rhea" id="RHEA:25094"/>
        <dbReference type="ChEBI" id="CHEBI:30616"/>
        <dbReference type="ChEBI" id="CHEBI:57566"/>
        <dbReference type="ChEBI" id="CHEBI:58593"/>
        <dbReference type="ChEBI" id="CHEBI:456216"/>
        <dbReference type="EC" id="2.7.4.25"/>
    </reaction>
</comment>
<dbReference type="InterPro" id="IPR024894">
    <property type="entry name" value="Pantoate_ligase/cytidylate_kin"/>
</dbReference>
<protein>
    <recommendedName>
        <fullName evidence="17">Bifunctional pantoate ligase/cytidylate kinase</fullName>
    </recommendedName>
    <domain>
        <recommendedName>
            <fullName evidence="17">Pantothenate synthetase</fullName>
            <shortName evidence="17">PS</shortName>
            <ecNumber evidence="17">6.3.2.1</ecNumber>
        </recommendedName>
        <alternativeName>
            <fullName evidence="17">Pantoate--beta-alanine ligase</fullName>
        </alternativeName>
        <alternativeName>
            <fullName evidence="17">Pantoate-activating enzyme</fullName>
        </alternativeName>
    </domain>
    <domain>
        <recommendedName>
            <fullName evidence="17">Cytidylate kinase</fullName>
            <shortName evidence="17">CK</shortName>
            <ecNumber evidence="17">2.7.4.25</ecNumber>
        </recommendedName>
        <alternativeName>
            <fullName evidence="17">Cytidine monophosphate kinase</fullName>
            <shortName evidence="17">CMP kinase</shortName>
        </alternativeName>
    </domain>
</protein>
<evidence type="ECO:0000256" key="7">
    <source>
        <dbReference type="ARBA" id="ARBA00022655"/>
    </source>
</evidence>
<comment type="caution">
    <text evidence="17">Lacks conserved residue(s) required for the propagation of feature annotation.</text>
</comment>
<comment type="function">
    <text evidence="16 17">Catalyzes the condensation of pantoate with beta-alanine in an ATP-dependent reaction via a pantoyl-adenylate intermediate.</text>
</comment>
<evidence type="ECO:0000256" key="15">
    <source>
        <dbReference type="ARBA" id="ARBA00048478"/>
    </source>
</evidence>
<dbReference type="InterPro" id="IPR014729">
    <property type="entry name" value="Rossmann-like_a/b/a_fold"/>
</dbReference>
<reference evidence="19 20" key="1">
    <citation type="journal article" date="2015" name="Genome Announc.">
        <title>Draft Genome Sequence of Filamentous Marine Cyanobacterium Lyngbya confervoides Strain BDU141951.</title>
        <authorList>
            <person name="Chandrababunaidu M.M."/>
            <person name="Sen D."/>
            <person name="Tripathy S."/>
        </authorList>
    </citation>
    <scope>NUCLEOTIDE SEQUENCE [LARGE SCALE GENOMIC DNA]</scope>
    <source>
        <strain evidence="19 20">BDU141951</strain>
    </source>
</reference>
<comment type="similarity">
    <text evidence="17">In the C-terminal section; belongs to the cytidylate kinase family. Type 1 subfamily.</text>
</comment>
<accession>A0ABD4T2L1</accession>
<evidence type="ECO:0000256" key="14">
    <source>
        <dbReference type="ARBA" id="ARBA00048258"/>
    </source>
</evidence>
<comment type="similarity">
    <text evidence="17">In the N-terminal section; belongs to the pantothenate synthetase family.</text>
</comment>
<evidence type="ECO:0000313" key="19">
    <source>
        <dbReference type="EMBL" id="MCM1982938.1"/>
    </source>
</evidence>
<comment type="function">
    <text evidence="17">Catalyzes the transfer of a phosphate group from ATP to either CMP or dCMP to form CDP or dCDP and ADP, respectively.</text>
</comment>
<dbReference type="HAMAP" id="MF_01349">
    <property type="entry name" value="PanCY"/>
    <property type="match status" value="1"/>
</dbReference>
<dbReference type="EMBL" id="JTHE03000048">
    <property type="protein sequence ID" value="MCM1982938.1"/>
    <property type="molecule type" value="Genomic_DNA"/>
</dbReference>
<evidence type="ECO:0000256" key="11">
    <source>
        <dbReference type="ARBA" id="ARBA00022840"/>
    </source>
</evidence>
<dbReference type="Proteomes" id="UP000031561">
    <property type="component" value="Unassembled WGS sequence"/>
</dbReference>
<feature type="region of interest" description="Cytidylate kinase" evidence="17">
    <location>
        <begin position="273"/>
        <end position="501"/>
    </location>
</feature>
<feature type="binding site" evidence="17">
    <location>
        <position position="55"/>
    </location>
    <ligand>
        <name>(R)-pantoate</name>
        <dbReference type="ChEBI" id="CHEBI:15980"/>
    </ligand>
</feature>
<dbReference type="EC" id="2.7.4.25" evidence="17"/>
<dbReference type="Gene3D" id="3.40.50.300">
    <property type="entry name" value="P-loop containing nucleotide triphosphate hydrolases"/>
    <property type="match status" value="1"/>
</dbReference>
<dbReference type="Gene3D" id="3.30.1300.10">
    <property type="entry name" value="Pantoate-beta-alanine ligase, C-terminal domain"/>
    <property type="match status" value="1"/>
</dbReference>
<dbReference type="InterPro" id="IPR027417">
    <property type="entry name" value="P-loop_NTPase"/>
</dbReference>
<comment type="catalytic activity">
    <reaction evidence="14 17">
        <text>(R)-pantoate + beta-alanine + ATP = (R)-pantothenate + AMP + diphosphate + H(+)</text>
        <dbReference type="Rhea" id="RHEA:10912"/>
        <dbReference type="ChEBI" id="CHEBI:15378"/>
        <dbReference type="ChEBI" id="CHEBI:15980"/>
        <dbReference type="ChEBI" id="CHEBI:29032"/>
        <dbReference type="ChEBI" id="CHEBI:30616"/>
        <dbReference type="ChEBI" id="CHEBI:33019"/>
        <dbReference type="ChEBI" id="CHEBI:57966"/>
        <dbReference type="ChEBI" id="CHEBI:456215"/>
        <dbReference type="EC" id="6.3.2.1"/>
    </reaction>
</comment>
<keyword evidence="10 17" id="KW-0418">Kinase</keyword>
<evidence type="ECO:0000256" key="16">
    <source>
        <dbReference type="ARBA" id="ARBA00055042"/>
    </source>
</evidence>
<keyword evidence="12 17" id="KW-0511">Multifunctional enzyme</keyword>
<dbReference type="HAMAP" id="MF_00158">
    <property type="entry name" value="PanC"/>
    <property type="match status" value="1"/>
</dbReference>
<keyword evidence="5 17" id="KW-0963">Cytoplasm</keyword>
<organism evidence="19 20">
    <name type="scientific">Lyngbya confervoides BDU141951</name>
    <dbReference type="NCBI Taxonomy" id="1574623"/>
    <lineage>
        <taxon>Bacteria</taxon>
        <taxon>Bacillati</taxon>
        <taxon>Cyanobacteriota</taxon>
        <taxon>Cyanophyceae</taxon>
        <taxon>Oscillatoriophycideae</taxon>
        <taxon>Oscillatoriales</taxon>
        <taxon>Microcoleaceae</taxon>
        <taxon>Lyngbya</taxon>
    </lineage>
</organism>
<evidence type="ECO:0000256" key="5">
    <source>
        <dbReference type="ARBA" id="ARBA00022490"/>
    </source>
</evidence>
<dbReference type="NCBIfam" id="TIGR00125">
    <property type="entry name" value="cyt_tran_rel"/>
    <property type="match status" value="1"/>
</dbReference>
<evidence type="ECO:0000313" key="20">
    <source>
        <dbReference type="Proteomes" id="UP000031561"/>
    </source>
</evidence>
<dbReference type="InterPro" id="IPR003136">
    <property type="entry name" value="Cytidylate_kin"/>
</dbReference>
<dbReference type="GO" id="GO:0004592">
    <property type="term" value="F:pantoate-beta-alanine ligase activity"/>
    <property type="evidence" value="ECO:0007669"/>
    <property type="project" value="UniProtKB-UniRule"/>
</dbReference>
<evidence type="ECO:0000256" key="4">
    <source>
        <dbReference type="ARBA" id="ARBA00009427"/>
    </source>
</evidence>
<comment type="pathway">
    <text evidence="2 17">Cofactor biosynthesis; (R)-pantothenate biosynthesis; (R)-pantothenate from (R)-pantoate and beta-alanine: step 1/1.</text>
</comment>
<keyword evidence="6 17" id="KW-0436">Ligase</keyword>
<comment type="similarity">
    <text evidence="4">Belongs to the cytidylate kinase family. Type 1 subfamily.</text>
</comment>
<keyword evidence="8 17" id="KW-0808">Transferase</keyword>
<dbReference type="FunFam" id="3.40.50.620:FF:000114">
    <property type="entry name" value="Pantothenate synthetase"/>
    <property type="match status" value="1"/>
</dbReference>
<dbReference type="EC" id="6.3.2.1" evidence="17"/>
<feature type="binding site" evidence="17">
    <location>
        <begin position="179"/>
        <end position="182"/>
    </location>
    <ligand>
        <name>ATP</name>
        <dbReference type="ChEBI" id="CHEBI:30616"/>
    </ligand>
</feature>
<dbReference type="AlphaFoldDB" id="A0ABD4T2L1"/>
<keyword evidence="20" id="KW-1185">Reference proteome</keyword>
<comment type="catalytic activity">
    <reaction evidence="15 17">
        <text>CMP + ATP = CDP + ADP</text>
        <dbReference type="Rhea" id="RHEA:11600"/>
        <dbReference type="ChEBI" id="CHEBI:30616"/>
        <dbReference type="ChEBI" id="CHEBI:58069"/>
        <dbReference type="ChEBI" id="CHEBI:60377"/>
        <dbReference type="ChEBI" id="CHEBI:456216"/>
        <dbReference type="EC" id="2.7.4.25"/>
    </reaction>
</comment>
<evidence type="ECO:0000256" key="10">
    <source>
        <dbReference type="ARBA" id="ARBA00022777"/>
    </source>
</evidence>
<feature type="region of interest" description="Pantoate--beta-alanine ligase" evidence="17">
    <location>
        <begin position="1"/>
        <end position="272"/>
    </location>
</feature>
<dbReference type="HAMAP" id="MF_00238">
    <property type="entry name" value="Cytidyl_kinase_type1"/>
    <property type="match status" value="1"/>
</dbReference>
<dbReference type="Pfam" id="PF02224">
    <property type="entry name" value="Cytidylate_kin"/>
    <property type="match status" value="1"/>
</dbReference>
<evidence type="ECO:0000256" key="8">
    <source>
        <dbReference type="ARBA" id="ARBA00022679"/>
    </source>
</evidence>
<dbReference type="CDD" id="cd02020">
    <property type="entry name" value="CMPK"/>
    <property type="match status" value="1"/>
</dbReference>
<dbReference type="PANTHER" id="PTHR21299">
    <property type="entry name" value="CYTIDYLATE KINASE/PANTOATE-BETA-ALANINE LIGASE"/>
    <property type="match status" value="1"/>
</dbReference>
<dbReference type="GO" id="GO:0005737">
    <property type="term" value="C:cytoplasm"/>
    <property type="evidence" value="ECO:0007669"/>
    <property type="project" value="UniProtKB-SubCell"/>
</dbReference>
<keyword evidence="9 17" id="KW-0547">Nucleotide-binding</keyword>
<keyword evidence="7 17" id="KW-0566">Pantothenate biosynthesis</keyword>
<evidence type="ECO:0000256" key="9">
    <source>
        <dbReference type="ARBA" id="ARBA00022741"/>
    </source>
</evidence>
<evidence type="ECO:0000256" key="13">
    <source>
        <dbReference type="ARBA" id="ARBA00047615"/>
    </source>
</evidence>
<name>A0ABD4T2L1_9CYAN</name>
<gene>
    <name evidence="17" type="primary">panC/cmk</name>
    <name evidence="19" type="ORF">QQ91_0008895</name>
</gene>
<dbReference type="PANTHER" id="PTHR21299:SF1">
    <property type="entry name" value="PANTOATE--BETA-ALANINE LIGASE"/>
    <property type="match status" value="1"/>
</dbReference>
<sequence length="501" mass="55268">MRLKKQAHLSLESRPLRVGFVPTMGALHAGHLSLIKAARRDNDCVVVSIFVNPLQFGPREDFHRYPRSLDQDRQHCESLGVEAIFAPTVEAMYGQGECTQVVPPPSMTQGLCGRSRPGHFTGVATVLLKLFQILQPDRAYFGQKDAQQLAIVRRMVTDLNVPVEIIACPIYRQDSGLALSSRNQYLSEAEGRDAPLIYQGLQRAADLFARGERKAAPFIQAVHEQLQKSPQIELDYVELVEPETLMPLSQIESRGLLTVAAKLGRTRLIDNMILDARKPILAIDGPAGAGKSTVTRLCAQRLGLLYLDTGAMYRAVTWQVLQSQIPPEDEVAVAQILPTLDLKLCTDSQAQLRVYIQGCDVTEVIRTAAVTAHVSTIAAQPAVRSALVKQQQRVGQGGGVAAEGRDIGTHVFPDAQLKIFLTATVEERARRRMQDLIKQGETQISLETLRQQIAERDRKDSSRAIAPLMQAPDAIPILTDGRSIDQVCDLIVQHYQAINDC</sequence>